<reference evidence="14 15" key="1">
    <citation type="journal article" date="2010" name="Stand. Genomic Sci.">
        <title>Complete genome sequence of Haliangium ochraceum type strain (SMP-2).</title>
        <authorList>
            <consortium name="US DOE Joint Genome Institute (JGI-PGF)"/>
            <person name="Ivanova N."/>
            <person name="Daum C."/>
            <person name="Lang E."/>
            <person name="Abt B."/>
            <person name="Kopitz M."/>
            <person name="Saunders E."/>
            <person name="Lapidus A."/>
            <person name="Lucas S."/>
            <person name="Glavina Del Rio T."/>
            <person name="Nolan M."/>
            <person name="Tice H."/>
            <person name="Copeland A."/>
            <person name="Cheng J.F."/>
            <person name="Chen F."/>
            <person name="Bruce D."/>
            <person name="Goodwin L."/>
            <person name="Pitluck S."/>
            <person name="Mavromatis K."/>
            <person name="Pati A."/>
            <person name="Mikhailova N."/>
            <person name="Chen A."/>
            <person name="Palaniappan K."/>
            <person name="Land M."/>
            <person name="Hauser L."/>
            <person name="Chang Y.J."/>
            <person name="Jeffries C.D."/>
            <person name="Detter J.C."/>
            <person name="Brettin T."/>
            <person name="Rohde M."/>
            <person name="Goker M."/>
            <person name="Bristow J."/>
            <person name="Markowitz V."/>
            <person name="Eisen J.A."/>
            <person name="Hugenholtz P."/>
            <person name="Kyrpides N.C."/>
            <person name="Klenk H.P."/>
        </authorList>
    </citation>
    <scope>NUCLEOTIDE SEQUENCE [LARGE SCALE GENOMIC DNA]</scope>
    <source>
        <strain evidence="15">DSM 14365 / CIP 107738 / JCM 11303 / AJ 13395 / SMP-2</strain>
    </source>
</reference>
<proteinExistence type="inferred from homology"/>
<evidence type="ECO:0000256" key="7">
    <source>
        <dbReference type="HAMAP-Rule" id="MF_01931"/>
    </source>
</evidence>
<evidence type="ECO:0000256" key="3">
    <source>
        <dbReference type="ARBA" id="ARBA00022676"/>
    </source>
</evidence>
<feature type="binding site" evidence="7 11">
    <location>
        <position position="429"/>
    </location>
    <ligand>
        <name>[4Fe-4S] cluster</name>
        <dbReference type="ChEBI" id="CHEBI:49883"/>
    </ligand>
</feature>
<feature type="transmembrane region" description="Helical" evidence="12">
    <location>
        <begin position="31"/>
        <end position="50"/>
    </location>
</feature>
<keyword evidence="7" id="KW-0004">4Fe-4S</keyword>
<dbReference type="GO" id="GO:0009113">
    <property type="term" value="P:purine nucleobase biosynthetic process"/>
    <property type="evidence" value="ECO:0007669"/>
    <property type="project" value="UniProtKB-UniRule"/>
</dbReference>
<dbReference type="HOGENOM" id="CLU_022389_3_1_7"/>
<feature type="binding site" evidence="7 11">
    <location>
        <position position="485"/>
    </location>
    <ligand>
        <name>[4Fe-4S] cluster</name>
        <dbReference type="ChEBI" id="CHEBI:49883"/>
    </ligand>
</feature>
<comment type="function">
    <text evidence="7">Catalyzes the formation of phosphoribosylamine from phosphoribosylpyrophosphate (PRPP) and glutamine.</text>
</comment>
<name>D0LZQ9_HALO1</name>
<dbReference type="MEROPS" id="C44.001"/>
<dbReference type="SUPFAM" id="SSF53271">
    <property type="entry name" value="PRTase-like"/>
    <property type="match status" value="1"/>
</dbReference>
<dbReference type="HAMAP" id="MF_01931">
    <property type="entry name" value="PurF"/>
    <property type="match status" value="1"/>
</dbReference>
<dbReference type="PROSITE" id="PS51278">
    <property type="entry name" value="GATASE_TYPE_2"/>
    <property type="match status" value="1"/>
</dbReference>
<keyword evidence="4 7" id="KW-0808">Transferase</keyword>
<keyword evidence="12" id="KW-0812">Transmembrane</keyword>
<evidence type="ECO:0000256" key="6">
    <source>
        <dbReference type="ARBA" id="ARBA00022962"/>
    </source>
</evidence>
<keyword evidence="5 7" id="KW-0658">Purine biosynthesis</keyword>
<dbReference type="GO" id="GO:0004044">
    <property type="term" value="F:amidophosphoribosyltransferase activity"/>
    <property type="evidence" value="ECO:0007669"/>
    <property type="project" value="UniProtKB-UniRule"/>
</dbReference>
<dbReference type="Proteomes" id="UP000001880">
    <property type="component" value="Chromosome"/>
</dbReference>
<dbReference type="InterPro" id="IPR017932">
    <property type="entry name" value="GATase_2_dom"/>
</dbReference>
<dbReference type="KEGG" id="hoh:Hoch_5556"/>
<keyword evidence="7 11" id="KW-0411">Iron-sulfur</keyword>
<evidence type="ECO:0000256" key="5">
    <source>
        <dbReference type="ARBA" id="ARBA00022755"/>
    </source>
</evidence>
<evidence type="ECO:0000313" key="15">
    <source>
        <dbReference type="Proteomes" id="UP000001880"/>
    </source>
</evidence>
<dbReference type="Pfam" id="PF00156">
    <property type="entry name" value="Pribosyltran"/>
    <property type="match status" value="1"/>
</dbReference>
<evidence type="ECO:0000313" key="14">
    <source>
        <dbReference type="EMBL" id="ACY18038.1"/>
    </source>
</evidence>
<feature type="binding site" evidence="7 11">
    <location>
        <position position="283"/>
    </location>
    <ligand>
        <name>[4Fe-4S] cluster</name>
        <dbReference type="ChEBI" id="CHEBI:49883"/>
    </ligand>
</feature>
<evidence type="ECO:0000256" key="8">
    <source>
        <dbReference type="PIRNR" id="PIRNR000485"/>
    </source>
</evidence>
<keyword evidence="7 10" id="KW-0460">Magnesium</keyword>
<dbReference type="InterPro" id="IPR035584">
    <property type="entry name" value="PurF_N"/>
</dbReference>
<evidence type="ECO:0000256" key="9">
    <source>
        <dbReference type="PIRSR" id="PIRSR000485-1"/>
    </source>
</evidence>
<feature type="active site" description="Nucleophile" evidence="7 9">
    <location>
        <position position="44"/>
    </location>
</feature>
<dbReference type="GO" id="GO:0000287">
    <property type="term" value="F:magnesium ion binding"/>
    <property type="evidence" value="ECO:0007669"/>
    <property type="project" value="UniProtKB-UniRule"/>
</dbReference>
<keyword evidence="12" id="KW-1133">Transmembrane helix</keyword>
<evidence type="ECO:0000256" key="1">
    <source>
        <dbReference type="ARBA" id="ARBA00005209"/>
    </source>
</evidence>
<dbReference type="PIRSF" id="PIRSF000485">
    <property type="entry name" value="Amd_phspho_trans"/>
    <property type="match status" value="1"/>
</dbReference>
<sequence>MYKRGQHFLAPSRASDPARRRRIVARRVNPLHRLAAVVSVAAVCGIFGIYGHDEAANIAYLGLHSLQHRGQESAGIVAAGPSGLRRQAAMGLVSDAFDRMRLGHLPGRAAIGQVRYSTTGNSELRNAQPFLFEYAHGSIAIAHNGNLLDSADQRTALERDGSIFQTSSDTEVIVHLLARSRVETTVERLRSALAQVRGAYSLVVLTERALIAARDPHGVRPLCLGRLKDAYVLSSETSSFDLIEAEFIRELEPGEMVVIDDSGLRSLSVSERAAEAPEPRRFCVFEHVYFARPDSLVDSQSVYRCRESLGRQLAREQPAEADVVIPVPDSGVAAAIGFAREAGLTYEMGLIRSHYVGRTFIEPQDSIRHFGVRLKLSPVRSVVDGKRVVVVDDSLVRGTTSRKIVKMLRAAGAREVHLRIAAPPTTHPCFYGIDTPTRSELIASSHSPAEVARYVTCDSLGYLSHAGMMQALGSDAQGTGYCSACFTGVYPIALNLNRPRESGSPQETSDE</sequence>
<dbReference type="EMBL" id="CP001804">
    <property type="protein sequence ID" value="ACY18038.1"/>
    <property type="molecule type" value="Genomic_DNA"/>
</dbReference>
<keyword evidence="3 7" id="KW-0328">Glycosyltransferase</keyword>
<feature type="binding site" evidence="7 10">
    <location>
        <position position="392"/>
    </location>
    <ligand>
        <name>Mg(2+)</name>
        <dbReference type="ChEBI" id="CHEBI:18420"/>
    </ligand>
</feature>
<evidence type="ECO:0000256" key="4">
    <source>
        <dbReference type="ARBA" id="ARBA00022679"/>
    </source>
</evidence>
<keyword evidence="7 11" id="KW-0408">Iron</keyword>
<dbReference type="PANTHER" id="PTHR11907">
    <property type="entry name" value="AMIDOPHOSPHORIBOSYLTRANSFERASE"/>
    <property type="match status" value="1"/>
</dbReference>
<accession>D0LZQ9</accession>
<dbReference type="InterPro" id="IPR029055">
    <property type="entry name" value="Ntn_hydrolases_N"/>
</dbReference>
<keyword evidence="15" id="KW-1185">Reference proteome</keyword>
<evidence type="ECO:0000259" key="13">
    <source>
        <dbReference type="PROSITE" id="PS51278"/>
    </source>
</evidence>
<comment type="catalytic activity">
    <reaction evidence="7 8">
        <text>5-phospho-beta-D-ribosylamine + L-glutamate + diphosphate = 5-phospho-alpha-D-ribose 1-diphosphate + L-glutamine + H2O</text>
        <dbReference type="Rhea" id="RHEA:14905"/>
        <dbReference type="ChEBI" id="CHEBI:15377"/>
        <dbReference type="ChEBI" id="CHEBI:29985"/>
        <dbReference type="ChEBI" id="CHEBI:33019"/>
        <dbReference type="ChEBI" id="CHEBI:58017"/>
        <dbReference type="ChEBI" id="CHEBI:58359"/>
        <dbReference type="ChEBI" id="CHEBI:58681"/>
        <dbReference type="EC" id="2.4.2.14"/>
    </reaction>
</comment>
<dbReference type="AlphaFoldDB" id="D0LZQ9"/>
<comment type="cofactor">
    <cofactor evidence="7 11">
        <name>[4Fe-4S] cluster</name>
        <dbReference type="ChEBI" id="CHEBI:49883"/>
    </cofactor>
    <text evidence="7 11">Binds 1 [4Fe-4S] cluster per subunit.</text>
</comment>
<dbReference type="Pfam" id="PF13537">
    <property type="entry name" value="GATase_7"/>
    <property type="match status" value="1"/>
</dbReference>
<dbReference type="SUPFAM" id="SSF56235">
    <property type="entry name" value="N-terminal nucleophile aminohydrolases (Ntn hydrolases)"/>
    <property type="match status" value="1"/>
</dbReference>
<comment type="cofactor">
    <cofactor evidence="7 10">
        <name>Mg(2+)</name>
        <dbReference type="ChEBI" id="CHEBI:18420"/>
    </cofactor>
    <text evidence="7 10">Binds 1 Mg(2+) ion per subunit.</text>
</comment>
<keyword evidence="6 7" id="KW-0315">Glutamine amidotransferase</keyword>
<dbReference type="CDD" id="cd06223">
    <property type="entry name" value="PRTases_typeI"/>
    <property type="match status" value="1"/>
</dbReference>
<keyword evidence="7 10" id="KW-0479">Metal-binding</keyword>
<evidence type="ECO:0000256" key="10">
    <source>
        <dbReference type="PIRSR" id="PIRSR000485-2"/>
    </source>
</evidence>
<evidence type="ECO:0000256" key="12">
    <source>
        <dbReference type="SAM" id="Phobius"/>
    </source>
</evidence>
<dbReference type="STRING" id="502025.Hoch_5556"/>
<feature type="binding site" evidence="7 10">
    <location>
        <position position="393"/>
    </location>
    <ligand>
        <name>Mg(2+)</name>
        <dbReference type="ChEBI" id="CHEBI:18420"/>
    </ligand>
</feature>
<dbReference type="OrthoDB" id="9801213at2"/>
<evidence type="ECO:0000256" key="11">
    <source>
        <dbReference type="PIRSR" id="PIRSR000485-3"/>
    </source>
</evidence>
<organism evidence="14 15">
    <name type="scientific">Haliangium ochraceum (strain DSM 14365 / JCM 11303 / SMP-2)</name>
    <dbReference type="NCBI Taxonomy" id="502025"/>
    <lineage>
        <taxon>Bacteria</taxon>
        <taxon>Pseudomonadati</taxon>
        <taxon>Myxococcota</taxon>
        <taxon>Polyangia</taxon>
        <taxon>Haliangiales</taxon>
        <taxon>Kofleriaceae</taxon>
        <taxon>Haliangium</taxon>
    </lineage>
</organism>
<dbReference type="InterPro" id="IPR029057">
    <property type="entry name" value="PRTase-like"/>
</dbReference>
<comment type="similarity">
    <text evidence="2 7 8">In the C-terminal section; belongs to the purine/pyrimidine phosphoribosyltransferase family.</text>
</comment>
<dbReference type="eggNOG" id="COG0034">
    <property type="taxonomic scope" value="Bacteria"/>
</dbReference>
<dbReference type="UniPathway" id="UPA00074">
    <property type="reaction ID" value="UER00124"/>
</dbReference>
<dbReference type="InterPro" id="IPR005854">
    <property type="entry name" value="PurF"/>
</dbReference>
<gene>
    <name evidence="7" type="primary">purF</name>
    <name evidence="14" type="ordered locus">Hoch_5556</name>
</gene>
<dbReference type="NCBIfam" id="TIGR01134">
    <property type="entry name" value="purF"/>
    <property type="match status" value="1"/>
</dbReference>
<dbReference type="InterPro" id="IPR000836">
    <property type="entry name" value="PRTase_dom"/>
</dbReference>
<protein>
    <recommendedName>
        <fullName evidence="7">Amidophosphoribosyltransferase</fullName>
        <shortName evidence="7">ATase</shortName>
        <ecNumber evidence="7">2.4.2.14</ecNumber>
    </recommendedName>
    <alternativeName>
        <fullName evidence="7">Glutamine phosphoribosylpyrophosphate amidotransferase</fullName>
        <shortName evidence="7">GPATase</shortName>
    </alternativeName>
</protein>
<dbReference type="GO" id="GO:0051539">
    <property type="term" value="F:4 iron, 4 sulfur cluster binding"/>
    <property type="evidence" value="ECO:0007669"/>
    <property type="project" value="UniProtKB-KW"/>
</dbReference>
<keyword evidence="12" id="KW-0472">Membrane</keyword>
<dbReference type="CDD" id="cd00715">
    <property type="entry name" value="GPATase_N"/>
    <property type="match status" value="1"/>
</dbReference>
<dbReference type="Gene3D" id="3.40.50.2020">
    <property type="match status" value="1"/>
</dbReference>
<feature type="binding site" evidence="7 10">
    <location>
        <position position="330"/>
    </location>
    <ligand>
        <name>Mg(2+)</name>
        <dbReference type="ChEBI" id="CHEBI:18420"/>
    </ligand>
</feature>
<feature type="domain" description="Glutamine amidotransferase type-2" evidence="13">
    <location>
        <begin position="44"/>
        <end position="262"/>
    </location>
</feature>
<evidence type="ECO:0000256" key="2">
    <source>
        <dbReference type="ARBA" id="ARBA00010138"/>
    </source>
</evidence>
<feature type="binding site" evidence="7 11">
    <location>
        <position position="482"/>
    </location>
    <ligand>
        <name>[4Fe-4S] cluster</name>
        <dbReference type="ChEBI" id="CHEBI:49883"/>
    </ligand>
</feature>
<dbReference type="Gene3D" id="3.60.20.10">
    <property type="entry name" value="Glutamine Phosphoribosylpyrophosphate, subunit 1, domain 1"/>
    <property type="match status" value="1"/>
</dbReference>
<dbReference type="EC" id="2.4.2.14" evidence="7"/>
<comment type="pathway">
    <text evidence="1 7 8">Purine metabolism; IMP biosynthesis via de novo pathway; N(1)-(5-phospho-D-ribosyl)glycinamide from 5-phospho-alpha-D-ribose 1-diphosphate: step 1/2.</text>
</comment>
<dbReference type="GO" id="GO:0006189">
    <property type="term" value="P:'de novo' IMP biosynthetic process"/>
    <property type="evidence" value="ECO:0007669"/>
    <property type="project" value="UniProtKB-UniRule"/>
</dbReference>